<dbReference type="GO" id="GO:0009055">
    <property type="term" value="F:electron transfer activity"/>
    <property type="evidence" value="ECO:0007669"/>
    <property type="project" value="InterPro"/>
</dbReference>
<feature type="transmembrane region" description="Helical" evidence="13">
    <location>
        <begin position="140"/>
        <end position="161"/>
    </location>
</feature>
<reference evidence="15 16" key="1">
    <citation type="submission" date="2019-11" db="EMBL/GenBank/DDBJ databases">
        <authorList>
            <person name="Holert J."/>
        </authorList>
    </citation>
    <scope>NUCLEOTIDE SEQUENCE [LARGE SCALE GENOMIC DNA]</scope>
    <source>
        <strain evidence="15">SB11_3</strain>
    </source>
</reference>
<comment type="similarity">
    <text evidence="12">Belongs to the cytochrome b561 family.</text>
</comment>
<keyword evidence="9 13" id="KW-1133">Transmembrane helix</keyword>
<proteinExistence type="inferred from homology"/>
<evidence type="ECO:0000256" key="6">
    <source>
        <dbReference type="ARBA" id="ARBA00022692"/>
    </source>
</evidence>
<comment type="cofactor">
    <cofactor evidence="1">
        <name>heme b</name>
        <dbReference type="ChEBI" id="CHEBI:60344"/>
    </cofactor>
</comment>
<keyword evidence="16" id="KW-1185">Reference proteome</keyword>
<dbReference type="PANTHER" id="PTHR30529:SF1">
    <property type="entry name" value="CYTOCHROME B561 HOMOLOG 2"/>
    <property type="match status" value="1"/>
</dbReference>
<dbReference type="SUPFAM" id="SSF81342">
    <property type="entry name" value="Transmembrane di-heme cytochromes"/>
    <property type="match status" value="1"/>
</dbReference>
<dbReference type="InterPro" id="IPR016174">
    <property type="entry name" value="Di-haem_cyt_TM"/>
</dbReference>
<evidence type="ECO:0000256" key="4">
    <source>
        <dbReference type="ARBA" id="ARBA00022475"/>
    </source>
</evidence>
<feature type="transmembrane region" description="Helical" evidence="13">
    <location>
        <begin position="21"/>
        <end position="42"/>
    </location>
</feature>
<feature type="transmembrane region" description="Helical" evidence="13">
    <location>
        <begin position="95"/>
        <end position="113"/>
    </location>
</feature>
<dbReference type="GO" id="GO:0022904">
    <property type="term" value="P:respiratory electron transport chain"/>
    <property type="evidence" value="ECO:0007669"/>
    <property type="project" value="InterPro"/>
</dbReference>
<dbReference type="InterPro" id="IPR011577">
    <property type="entry name" value="Cyt_b561_bac/Ni-Hgenase"/>
</dbReference>
<keyword evidence="11 13" id="KW-0472">Membrane</keyword>
<dbReference type="PANTHER" id="PTHR30529">
    <property type="entry name" value="CYTOCHROME B561"/>
    <property type="match status" value="1"/>
</dbReference>
<keyword evidence="6 13" id="KW-0812">Transmembrane</keyword>
<keyword evidence="7" id="KW-0479">Metal-binding</keyword>
<organism evidence="15 16">
    <name type="scientific">BD1-7 clade bacterium</name>
    <dbReference type="NCBI Taxonomy" id="2029982"/>
    <lineage>
        <taxon>Bacteria</taxon>
        <taxon>Pseudomonadati</taxon>
        <taxon>Pseudomonadota</taxon>
        <taxon>Gammaproteobacteria</taxon>
        <taxon>Cellvibrionales</taxon>
        <taxon>Spongiibacteraceae</taxon>
        <taxon>BD1-7 clade</taxon>
    </lineage>
</organism>
<dbReference type="InterPro" id="IPR052168">
    <property type="entry name" value="Cytochrome_b561_oxidase"/>
</dbReference>
<evidence type="ECO:0000313" key="15">
    <source>
        <dbReference type="EMBL" id="CAA0124975.1"/>
    </source>
</evidence>
<dbReference type="Pfam" id="PF01292">
    <property type="entry name" value="Ni_hydr_CYTB"/>
    <property type="match status" value="1"/>
</dbReference>
<evidence type="ECO:0000259" key="14">
    <source>
        <dbReference type="Pfam" id="PF01292"/>
    </source>
</evidence>
<evidence type="ECO:0000256" key="1">
    <source>
        <dbReference type="ARBA" id="ARBA00001970"/>
    </source>
</evidence>
<comment type="subcellular location">
    <subcellularLocation>
        <location evidence="2">Cell membrane</location>
        <topology evidence="2">Multi-pass membrane protein</topology>
    </subcellularLocation>
</comment>
<name>A0A5S9QXS4_9GAMM</name>
<dbReference type="GO" id="GO:0005886">
    <property type="term" value="C:plasma membrane"/>
    <property type="evidence" value="ECO:0007669"/>
    <property type="project" value="UniProtKB-SubCell"/>
</dbReference>
<evidence type="ECO:0000256" key="10">
    <source>
        <dbReference type="ARBA" id="ARBA00023004"/>
    </source>
</evidence>
<dbReference type="Gene3D" id="1.20.950.20">
    <property type="entry name" value="Transmembrane di-heme cytochromes, Chain C"/>
    <property type="match status" value="1"/>
</dbReference>
<keyword evidence="10" id="KW-0408">Iron</keyword>
<keyword evidence="3" id="KW-0813">Transport</keyword>
<keyword evidence="8" id="KW-0249">Electron transport</keyword>
<evidence type="ECO:0000256" key="9">
    <source>
        <dbReference type="ARBA" id="ARBA00022989"/>
    </source>
</evidence>
<sequence>MSSCGVSDSETPIQYPWLAKTLHWLSAVVILWAMITGTYISIFSVSQTLKDQIAYINVSVTAVFIPVFGIRLLLRYVYRNNPVYRHSPAVKGVHLLMYFLITVVLISGVLMMHKPINIFDILRLPVPIQSRAIQGVFDVVHVWGCRTLGLIVAMHIFAVIWHRFRGESVLHKMC</sequence>
<evidence type="ECO:0000313" key="16">
    <source>
        <dbReference type="Proteomes" id="UP000441399"/>
    </source>
</evidence>
<gene>
    <name evidence="15" type="primary">yceJ_3</name>
    <name evidence="15" type="ORF">OPDIPICF_03277</name>
</gene>
<evidence type="ECO:0000256" key="2">
    <source>
        <dbReference type="ARBA" id="ARBA00004651"/>
    </source>
</evidence>
<dbReference type="GO" id="GO:0020037">
    <property type="term" value="F:heme binding"/>
    <property type="evidence" value="ECO:0007669"/>
    <property type="project" value="TreeGrafter"/>
</dbReference>
<keyword evidence="5" id="KW-0349">Heme</keyword>
<evidence type="ECO:0000256" key="8">
    <source>
        <dbReference type="ARBA" id="ARBA00022982"/>
    </source>
</evidence>
<keyword evidence="4" id="KW-1003">Cell membrane</keyword>
<evidence type="ECO:0000256" key="13">
    <source>
        <dbReference type="SAM" id="Phobius"/>
    </source>
</evidence>
<feature type="domain" description="Cytochrome b561 bacterial/Ni-hydrogenase" evidence="14">
    <location>
        <begin position="15"/>
        <end position="173"/>
    </location>
</feature>
<dbReference type="AlphaFoldDB" id="A0A5S9QXS4"/>
<protein>
    <submittedName>
        <fullName evidence="15">Cytochrome b561</fullName>
    </submittedName>
</protein>
<evidence type="ECO:0000256" key="11">
    <source>
        <dbReference type="ARBA" id="ARBA00023136"/>
    </source>
</evidence>
<dbReference type="Proteomes" id="UP000441399">
    <property type="component" value="Unassembled WGS sequence"/>
</dbReference>
<evidence type="ECO:0000256" key="5">
    <source>
        <dbReference type="ARBA" id="ARBA00022617"/>
    </source>
</evidence>
<accession>A0A5S9QXS4</accession>
<feature type="transmembrane region" description="Helical" evidence="13">
    <location>
        <begin position="54"/>
        <end position="74"/>
    </location>
</feature>
<dbReference type="EMBL" id="CACSIO010000061">
    <property type="protein sequence ID" value="CAA0124975.1"/>
    <property type="molecule type" value="Genomic_DNA"/>
</dbReference>
<evidence type="ECO:0000256" key="3">
    <source>
        <dbReference type="ARBA" id="ARBA00022448"/>
    </source>
</evidence>
<evidence type="ECO:0000256" key="12">
    <source>
        <dbReference type="ARBA" id="ARBA00037975"/>
    </source>
</evidence>
<dbReference type="GO" id="GO:0046872">
    <property type="term" value="F:metal ion binding"/>
    <property type="evidence" value="ECO:0007669"/>
    <property type="project" value="UniProtKB-KW"/>
</dbReference>
<evidence type="ECO:0000256" key="7">
    <source>
        <dbReference type="ARBA" id="ARBA00022723"/>
    </source>
</evidence>